<evidence type="ECO:0000256" key="5">
    <source>
        <dbReference type="SAM" id="Phobius"/>
    </source>
</evidence>
<evidence type="ECO:0000256" key="2">
    <source>
        <dbReference type="ARBA" id="ARBA00012438"/>
    </source>
</evidence>
<dbReference type="CDD" id="cd00082">
    <property type="entry name" value="HisKA"/>
    <property type="match status" value="1"/>
</dbReference>
<feature type="transmembrane region" description="Helical" evidence="5">
    <location>
        <begin position="55"/>
        <end position="75"/>
    </location>
</feature>
<feature type="transmembrane region" description="Helical" evidence="5">
    <location>
        <begin position="379"/>
        <end position="398"/>
    </location>
</feature>
<dbReference type="Pfam" id="PF07696">
    <property type="entry name" value="7TMR-DISMED2"/>
    <property type="match status" value="1"/>
</dbReference>
<dbReference type="InterPro" id="IPR003594">
    <property type="entry name" value="HATPase_dom"/>
</dbReference>
<feature type="transmembrane region" description="Helical" evidence="5">
    <location>
        <begin position="440"/>
        <end position="460"/>
    </location>
</feature>
<feature type="compositionally biased region" description="Polar residues" evidence="4">
    <location>
        <begin position="13"/>
        <end position="25"/>
    </location>
</feature>
<dbReference type="InterPro" id="IPR005467">
    <property type="entry name" value="His_kinase_dom"/>
</dbReference>
<keyword evidence="5" id="KW-0472">Membrane</keyword>
<dbReference type="InterPro" id="IPR011622">
    <property type="entry name" value="7TMR_DISM_rcpt_extracell_dom2"/>
</dbReference>
<keyword evidence="7" id="KW-0418">Kinase</keyword>
<evidence type="ECO:0000313" key="8">
    <source>
        <dbReference type="Proteomes" id="UP000477849"/>
    </source>
</evidence>
<dbReference type="Pfam" id="PF02518">
    <property type="entry name" value="HATPase_c"/>
    <property type="match status" value="1"/>
</dbReference>
<dbReference type="PANTHER" id="PTHR43547:SF2">
    <property type="entry name" value="HYBRID SIGNAL TRANSDUCTION HISTIDINE KINASE C"/>
    <property type="match status" value="1"/>
</dbReference>
<name>A0A6M1SCG5_9HYPH</name>
<dbReference type="GO" id="GO:0000155">
    <property type="term" value="F:phosphorelay sensor kinase activity"/>
    <property type="evidence" value="ECO:0007669"/>
    <property type="project" value="InterPro"/>
</dbReference>
<gene>
    <name evidence="7" type="ORF">G6N76_19895</name>
</gene>
<keyword evidence="3" id="KW-0597">Phosphoprotein</keyword>
<evidence type="ECO:0000313" key="7">
    <source>
        <dbReference type="EMBL" id="NGO65938.1"/>
    </source>
</evidence>
<feature type="transmembrane region" description="Helical" evidence="5">
    <location>
        <begin position="410"/>
        <end position="428"/>
    </location>
</feature>
<keyword evidence="5" id="KW-0812">Transmembrane</keyword>
<protein>
    <recommendedName>
        <fullName evidence="2">histidine kinase</fullName>
        <ecNumber evidence="2">2.7.13.3</ecNumber>
    </recommendedName>
</protein>
<dbReference type="Pfam" id="PF07695">
    <property type="entry name" value="7TMR-DISM_7TM"/>
    <property type="match status" value="1"/>
</dbReference>
<dbReference type="Gene3D" id="2.60.40.2380">
    <property type="match status" value="1"/>
</dbReference>
<feature type="transmembrane region" description="Helical" evidence="5">
    <location>
        <begin position="353"/>
        <end position="373"/>
    </location>
</feature>
<feature type="transmembrane region" description="Helical" evidence="5">
    <location>
        <begin position="261"/>
        <end position="280"/>
    </location>
</feature>
<sequence length="743" mass="81548">MKRESGGLRRSLYPQSSSLVSQQSAIPLDNPSKEGEAENLRYSIGSYIQDNRKTLWLMAAMSFLLLLLATLFTGADPLHANEAGNGIRVMQIPAGQYEALPLDGFIDVALLKDERVSLQDVLQQQSLFAPLAGHDINLGFVRTSAWIRFALALPPEITEPQRITLSMMPNFTDELTTYVGLERDGMRATDFERYDMGDHSRRSWANISTSANILPIEIQPGETTSVYIRARNEDASLNVSVELLSPRYYEYRSIIQNIVRGMWFGGMSILLIIQFFFLYFDRKKFYVFLILDILAVSSTYLGSLGLARLLFFNNGGLGNDYLTSMSSWFGLSAGALSIAAILELPTRYPRIDLFFRVAIFLGAIGVVCVFLGVNRYFVLVAGPTILTITTLAMAVVLLDFTRSPNAQHGLNLAAFSLLWGGLIATNGQRYGILPLPTWVAGSYAATSIMHFTLLTGSLAVRLRNAETAARSADRRALLAANAAEQRANDLVVERTRELAEAKAVAETALRAELQTQQLQVRFMEVISHQYRTPLGVIRTNLESVRLTLPAGDLPNRQRLDRARAGIARLVEVLEVNLTRSKLQGSSYQPTFEETKVADIVNGAVSSARDLIHGATLHVSLAASAEQARVHADPEMLGLAIINLLENAFKFSAPCGSTVVWLDVSCEMGEVHITIRDRGVGIDGEKIEDLIDNNRRGLNSHQIKGTGVGLSLVKRTTDAHSGRFVLAGRAEGGTVATIVLPILG</sequence>
<dbReference type="EMBL" id="JAAKZH010000007">
    <property type="protein sequence ID" value="NGO65938.1"/>
    <property type="molecule type" value="Genomic_DNA"/>
</dbReference>
<evidence type="ECO:0000259" key="6">
    <source>
        <dbReference type="PROSITE" id="PS50109"/>
    </source>
</evidence>
<comment type="catalytic activity">
    <reaction evidence="1">
        <text>ATP + protein L-histidine = ADP + protein N-phospho-L-histidine.</text>
        <dbReference type="EC" id="2.7.13.3"/>
    </reaction>
</comment>
<evidence type="ECO:0000256" key="3">
    <source>
        <dbReference type="ARBA" id="ARBA00022553"/>
    </source>
</evidence>
<comment type="caution">
    <text evidence="7">The sequence shown here is derived from an EMBL/GenBank/DDBJ whole genome shotgun (WGS) entry which is preliminary data.</text>
</comment>
<feature type="region of interest" description="Disordered" evidence="4">
    <location>
        <begin position="1"/>
        <end position="34"/>
    </location>
</feature>
<dbReference type="RefSeq" id="WP_163897736.1">
    <property type="nucleotide sequence ID" value="NZ_CP048425.1"/>
</dbReference>
<keyword evidence="5" id="KW-1133">Transmembrane helix</keyword>
<dbReference type="InterPro" id="IPR011623">
    <property type="entry name" value="7TMR_DISM_rcpt_extracell_dom1"/>
</dbReference>
<dbReference type="InterPro" id="IPR004358">
    <property type="entry name" value="Sig_transdc_His_kin-like_C"/>
</dbReference>
<reference evidence="7 8" key="1">
    <citation type="submission" date="2020-02" db="EMBL/GenBank/DDBJ databases">
        <title>Genome sequence of the type strain CCBAU10050 of Rhizobium daejeonense.</title>
        <authorList>
            <person name="Gao J."/>
            <person name="Sun J."/>
        </authorList>
    </citation>
    <scope>NUCLEOTIDE SEQUENCE [LARGE SCALE GENOMIC DNA]</scope>
    <source>
        <strain evidence="7 8">CCBAU10050</strain>
    </source>
</reference>
<dbReference type="PANTHER" id="PTHR43547">
    <property type="entry name" value="TWO-COMPONENT HISTIDINE KINASE"/>
    <property type="match status" value="1"/>
</dbReference>
<dbReference type="InterPro" id="IPR036097">
    <property type="entry name" value="HisK_dim/P_sf"/>
</dbReference>
<organism evidence="7 8">
    <name type="scientific">Rhizobium daejeonense</name>
    <dbReference type="NCBI Taxonomy" id="240521"/>
    <lineage>
        <taxon>Bacteria</taxon>
        <taxon>Pseudomonadati</taxon>
        <taxon>Pseudomonadota</taxon>
        <taxon>Alphaproteobacteria</taxon>
        <taxon>Hyphomicrobiales</taxon>
        <taxon>Rhizobiaceae</taxon>
        <taxon>Rhizobium/Agrobacterium group</taxon>
        <taxon>Rhizobium</taxon>
    </lineage>
</organism>
<feature type="transmembrane region" description="Helical" evidence="5">
    <location>
        <begin position="287"/>
        <end position="309"/>
    </location>
</feature>
<dbReference type="SMART" id="SM00388">
    <property type="entry name" value="HisKA"/>
    <property type="match status" value="1"/>
</dbReference>
<evidence type="ECO:0000256" key="4">
    <source>
        <dbReference type="SAM" id="MobiDB-lite"/>
    </source>
</evidence>
<dbReference type="Gene3D" id="3.30.565.10">
    <property type="entry name" value="Histidine kinase-like ATPase, C-terminal domain"/>
    <property type="match status" value="1"/>
</dbReference>
<evidence type="ECO:0000256" key="1">
    <source>
        <dbReference type="ARBA" id="ARBA00000085"/>
    </source>
</evidence>
<dbReference type="AlphaFoldDB" id="A0A6M1SCG5"/>
<dbReference type="SUPFAM" id="SSF55874">
    <property type="entry name" value="ATPase domain of HSP90 chaperone/DNA topoisomerase II/histidine kinase"/>
    <property type="match status" value="1"/>
</dbReference>
<dbReference type="Proteomes" id="UP000477849">
    <property type="component" value="Unassembled WGS sequence"/>
</dbReference>
<feature type="transmembrane region" description="Helical" evidence="5">
    <location>
        <begin position="321"/>
        <end position="341"/>
    </location>
</feature>
<dbReference type="InterPro" id="IPR003661">
    <property type="entry name" value="HisK_dim/P_dom"/>
</dbReference>
<dbReference type="InterPro" id="IPR036890">
    <property type="entry name" value="HATPase_C_sf"/>
</dbReference>
<dbReference type="PRINTS" id="PR00344">
    <property type="entry name" value="BCTRLSENSOR"/>
</dbReference>
<accession>A0A6M1SCG5</accession>
<feature type="domain" description="Histidine kinase" evidence="6">
    <location>
        <begin position="525"/>
        <end position="743"/>
    </location>
</feature>
<keyword evidence="8" id="KW-1185">Reference proteome</keyword>
<dbReference type="EC" id="2.7.13.3" evidence="2"/>
<keyword evidence="7" id="KW-0808">Transferase</keyword>
<dbReference type="SMART" id="SM00387">
    <property type="entry name" value="HATPase_c"/>
    <property type="match status" value="1"/>
</dbReference>
<dbReference type="SUPFAM" id="SSF47384">
    <property type="entry name" value="Homodimeric domain of signal transducing histidine kinase"/>
    <property type="match status" value="1"/>
</dbReference>
<dbReference type="PROSITE" id="PS50109">
    <property type="entry name" value="HIS_KIN"/>
    <property type="match status" value="1"/>
</dbReference>
<dbReference type="Gene3D" id="1.10.287.130">
    <property type="match status" value="1"/>
</dbReference>
<proteinExistence type="predicted"/>